<evidence type="ECO:0000259" key="1">
    <source>
        <dbReference type="Pfam" id="PF00881"/>
    </source>
</evidence>
<dbReference type="InterPro" id="IPR000415">
    <property type="entry name" value="Nitroreductase-like"/>
</dbReference>
<sequence>MSTGRSSPIPDFAQEFRHQLRELFVWRRDVRHFRPIPISPDVLARLLELAHLAPSVGLSQPWRFVLVDDPHRRTAIVQNFEVCNAQALMDEPAERAQIYARLKLAGLQEAPIHLAVFAEDATRQGHGLGRRTMPETVQYSAVMAIHTLWLAARAEGIGVGWVSILDPAAVAMILEVPSHWAFIGYLCLGYPAYSDDTPELERQGWQARTQMQILRR</sequence>
<proteinExistence type="predicted"/>
<gene>
    <name evidence="2" type="primary">bluB</name>
    <name evidence="2" type="ORF">FS320_38135</name>
</gene>
<dbReference type="NCBIfam" id="TIGR02476">
    <property type="entry name" value="BluB"/>
    <property type="match status" value="1"/>
</dbReference>
<dbReference type="EC" id="1.13.11.79" evidence="2"/>
<keyword evidence="2" id="KW-0560">Oxidoreductase</keyword>
<dbReference type="Pfam" id="PF00881">
    <property type="entry name" value="Nitroreductase"/>
    <property type="match status" value="1"/>
</dbReference>
<keyword evidence="3" id="KW-1185">Reference proteome</keyword>
<comment type="caution">
    <text evidence="2">The sequence shown here is derived from an EMBL/GenBank/DDBJ whole genome shotgun (WGS) entry which is preliminary data.</text>
</comment>
<organism evidence="2 3">
    <name type="scientific">Microvirga tunisiensis</name>
    <dbReference type="NCBI Taxonomy" id="2108360"/>
    <lineage>
        <taxon>Bacteria</taxon>
        <taxon>Pseudomonadati</taxon>
        <taxon>Pseudomonadota</taxon>
        <taxon>Alphaproteobacteria</taxon>
        <taxon>Hyphomicrobiales</taxon>
        <taxon>Methylobacteriaceae</taxon>
        <taxon>Microvirga</taxon>
    </lineage>
</organism>
<dbReference type="InterPro" id="IPR029479">
    <property type="entry name" value="Nitroreductase"/>
</dbReference>
<evidence type="ECO:0000313" key="3">
    <source>
        <dbReference type="Proteomes" id="UP000403266"/>
    </source>
</evidence>
<reference evidence="2 3" key="1">
    <citation type="journal article" date="2019" name="Syst. Appl. Microbiol.">
        <title>Microvirga tunisiensis sp. nov., a root nodule symbiotic bacterium isolated from Lupinus micranthus and L. luteus grown in Northern Tunisia.</title>
        <authorList>
            <person name="Msaddak A."/>
            <person name="Rejili M."/>
            <person name="Duran D."/>
            <person name="Mars M."/>
            <person name="Palacios J.M."/>
            <person name="Ruiz-Argueso T."/>
            <person name="Rey L."/>
            <person name="Imperial J."/>
        </authorList>
    </citation>
    <scope>NUCLEOTIDE SEQUENCE [LARGE SCALE GENOMIC DNA]</scope>
    <source>
        <strain evidence="2 3">Lmie10</strain>
    </source>
</reference>
<dbReference type="RefSeq" id="WP_162003511.1">
    <property type="nucleotide sequence ID" value="NZ_VOSJ01000442.1"/>
</dbReference>
<dbReference type="GO" id="GO:0102919">
    <property type="term" value="F:5,6-dimethylbenzimidazole synthase activity"/>
    <property type="evidence" value="ECO:0007669"/>
    <property type="project" value="UniProtKB-EC"/>
</dbReference>
<dbReference type="Gene3D" id="3.40.109.10">
    <property type="entry name" value="NADH Oxidase"/>
    <property type="match status" value="1"/>
</dbReference>
<dbReference type="SUPFAM" id="SSF55469">
    <property type="entry name" value="FMN-dependent nitroreductase-like"/>
    <property type="match status" value="1"/>
</dbReference>
<protein>
    <submittedName>
        <fullName evidence="2">5,6-dimethylbenzimidazole synthase</fullName>
        <ecNumber evidence="2">1.13.11.79</ecNumber>
    </submittedName>
</protein>
<dbReference type="InterPro" id="IPR050627">
    <property type="entry name" value="Nitroreductase/BluB"/>
</dbReference>
<evidence type="ECO:0000313" key="2">
    <source>
        <dbReference type="EMBL" id="MPR30653.1"/>
    </source>
</evidence>
<dbReference type="CDD" id="cd02145">
    <property type="entry name" value="BluB"/>
    <property type="match status" value="1"/>
</dbReference>
<dbReference type="PANTHER" id="PTHR23026">
    <property type="entry name" value="NADPH NITROREDUCTASE"/>
    <property type="match status" value="1"/>
</dbReference>
<dbReference type="InterPro" id="IPR012825">
    <property type="entry name" value="BluB"/>
</dbReference>
<dbReference type="PANTHER" id="PTHR23026:SF123">
    <property type="entry name" value="NAD(P)H NITROREDUCTASE RV3131-RELATED"/>
    <property type="match status" value="1"/>
</dbReference>
<dbReference type="EMBL" id="VOSK01000415">
    <property type="protein sequence ID" value="MPR30653.1"/>
    <property type="molecule type" value="Genomic_DNA"/>
</dbReference>
<dbReference type="Proteomes" id="UP000403266">
    <property type="component" value="Unassembled WGS sequence"/>
</dbReference>
<feature type="domain" description="Nitroreductase" evidence="1">
    <location>
        <begin position="26"/>
        <end position="190"/>
    </location>
</feature>
<dbReference type="AlphaFoldDB" id="A0A5N7MUJ0"/>
<accession>A0A5N7MUJ0</accession>
<name>A0A5N7MUJ0_9HYPH</name>